<organism evidence="2 3">
    <name type="scientific">Exophiala bonariae</name>
    <dbReference type="NCBI Taxonomy" id="1690606"/>
    <lineage>
        <taxon>Eukaryota</taxon>
        <taxon>Fungi</taxon>
        <taxon>Dikarya</taxon>
        <taxon>Ascomycota</taxon>
        <taxon>Pezizomycotina</taxon>
        <taxon>Eurotiomycetes</taxon>
        <taxon>Chaetothyriomycetidae</taxon>
        <taxon>Chaetothyriales</taxon>
        <taxon>Herpotrichiellaceae</taxon>
        <taxon>Exophiala</taxon>
    </lineage>
</organism>
<name>A0AAV9N9N5_9EURO</name>
<dbReference type="Proteomes" id="UP001358417">
    <property type="component" value="Unassembled WGS sequence"/>
</dbReference>
<dbReference type="GO" id="GO:0030695">
    <property type="term" value="F:GTPase regulator activity"/>
    <property type="evidence" value="ECO:0007669"/>
    <property type="project" value="TreeGrafter"/>
</dbReference>
<feature type="compositionally biased region" description="Polar residues" evidence="1">
    <location>
        <begin position="593"/>
        <end position="606"/>
    </location>
</feature>
<feature type="region of interest" description="Disordered" evidence="1">
    <location>
        <begin position="427"/>
        <end position="494"/>
    </location>
</feature>
<dbReference type="EMBL" id="JAVRRD010000013">
    <property type="protein sequence ID" value="KAK5052539.1"/>
    <property type="molecule type" value="Genomic_DNA"/>
</dbReference>
<evidence type="ECO:0008006" key="4">
    <source>
        <dbReference type="Google" id="ProtNLM"/>
    </source>
</evidence>
<feature type="compositionally biased region" description="Polar residues" evidence="1">
    <location>
        <begin position="468"/>
        <end position="494"/>
    </location>
</feature>
<feature type="compositionally biased region" description="Pro residues" evidence="1">
    <location>
        <begin position="660"/>
        <end position="674"/>
    </location>
</feature>
<dbReference type="GeneID" id="89970612"/>
<sequence length="756" mass="82034">MDLFLGKVTQHAMNYAIRSGIGLTASFAIRQSAKLMTNAPKSAVRDKLYELQQRLQSKIQIVSPAIDMIELIAARGNTSLESAVALTKELRLDIQSLAQRLAAANAAEVAAKKAKFNSQAHTKNELELESLCSATKKLLEKIEDAVPLINLAITTSGASLSTSLPHTVSPSRLLQASTLITAGDTQYALHPSEAVQIGPTFTLSVYMLFAGHDRPQNEEEIRETTWKEVIHKARLKLRRVPLDHVGHAGSVPHATPSTHINPPGMTSDLYSSVIMHADARADEYAYQLMIVEDFDDDRYHDFEDTEAQPGPFDDVKLAGVREVIPIHEISKIFYADTSKVLNIGSDAESNHPVLLLKRDLNAIPPRRMMEAAMAVGDDEVHIVQGSGIQKSIESDYATREYQEDNHDPWRLPQSLDPEWVALEVYTESEASDSESELDTQEEISSRSLLPQSPSPSHLVDSLSKMHLNPNSSAQSLDSPASPSKNLPTSQQPPWANQIRTSLSLLELLLRLTSLQQFQQQRHLSITDELLNFFLEESASTGAGGDERYRQTLRADARRRVGWDPYDESPVKRRGEEYLDHYAAEGPAGYSDGVSEQYTPRSASGSARGTPIGGSGLNGAGLARRGSGPNVRSGTGSWSPREVDRSARSIPTMADFQASPSPSPSPGLRPSPSPIPMASSNNADGKNSSRARTGSRTAWLQREDGVRGISNNLKGSPLRPSTALTDEGIGTSPMSAGSGSADDNAGSASKSFGHGSR</sequence>
<keyword evidence="3" id="KW-1185">Reference proteome</keyword>
<feature type="region of interest" description="Disordered" evidence="1">
    <location>
        <begin position="585"/>
        <end position="756"/>
    </location>
</feature>
<dbReference type="Pfam" id="PF05508">
    <property type="entry name" value="Ran-binding"/>
    <property type="match status" value="1"/>
</dbReference>
<dbReference type="PANTHER" id="PTHR31010">
    <property type="entry name" value="RAN-SPECIFIC GTPASE-ACTIVATING PROTEIN 30-RELATED"/>
    <property type="match status" value="1"/>
</dbReference>
<proteinExistence type="predicted"/>
<dbReference type="AlphaFoldDB" id="A0AAV9N9N5"/>
<protein>
    <recommendedName>
        <fullName evidence="4">Ran-binding-domain-containing protein</fullName>
    </recommendedName>
</protein>
<accession>A0AAV9N9N5</accession>
<dbReference type="GO" id="GO:0005634">
    <property type="term" value="C:nucleus"/>
    <property type="evidence" value="ECO:0007669"/>
    <property type="project" value="TreeGrafter"/>
</dbReference>
<feature type="compositionally biased region" description="Polar residues" evidence="1">
    <location>
        <begin position="677"/>
        <end position="697"/>
    </location>
</feature>
<feature type="compositionally biased region" description="Acidic residues" evidence="1">
    <location>
        <begin position="429"/>
        <end position="441"/>
    </location>
</feature>
<comment type="caution">
    <text evidence="2">The sequence shown here is derived from an EMBL/GenBank/DDBJ whole genome shotgun (WGS) entry which is preliminary data.</text>
</comment>
<evidence type="ECO:0000256" key="1">
    <source>
        <dbReference type="SAM" id="MobiDB-lite"/>
    </source>
</evidence>
<dbReference type="PANTHER" id="PTHR31010:SF2">
    <property type="entry name" value="RAN-SPECIFIC GTPASE-ACTIVATING PROTEIN 30"/>
    <property type="match status" value="1"/>
</dbReference>
<dbReference type="GO" id="GO:0005737">
    <property type="term" value="C:cytoplasm"/>
    <property type="evidence" value="ECO:0007669"/>
    <property type="project" value="TreeGrafter"/>
</dbReference>
<dbReference type="RefSeq" id="XP_064706239.1">
    <property type="nucleotide sequence ID" value="XM_064846014.1"/>
</dbReference>
<dbReference type="InterPro" id="IPR008812">
    <property type="entry name" value="Ran_GTP-bd-rel"/>
</dbReference>
<reference evidence="2 3" key="1">
    <citation type="submission" date="2023-08" db="EMBL/GenBank/DDBJ databases">
        <title>Black Yeasts Isolated from many extreme environments.</title>
        <authorList>
            <person name="Coleine C."/>
            <person name="Stajich J.E."/>
            <person name="Selbmann L."/>
        </authorList>
    </citation>
    <scope>NUCLEOTIDE SEQUENCE [LARGE SCALE GENOMIC DNA]</scope>
    <source>
        <strain evidence="2 3">CCFEE 5792</strain>
    </source>
</reference>
<feature type="compositionally biased region" description="Low complexity" evidence="1">
    <location>
        <begin position="445"/>
        <end position="458"/>
    </location>
</feature>
<feature type="compositionally biased region" description="Low complexity" evidence="1">
    <location>
        <begin position="734"/>
        <end position="750"/>
    </location>
</feature>
<gene>
    <name evidence="2" type="ORF">LTR84_002404</name>
</gene>
<evidence type="ECO:0000313" key="3">
    <source>
        <dbReference type="Proteomes" id="UP001358417"/>
    </source>
</evidence>
<evidence type="ECO:0000313" key="2">
    <source>
        <dbReference type="EMBL" id="KAK5052539.1"/>
    </source>
</evidence>